<gene>
    <name evidence="2" type="ORF">EDD52_11279</name>
</gene>
<dbReference type="AlphaFoldDB" id="A0A4V2UNH7"/>
<dbReference type="GO" id="GO:0016747">
    <property type="term" value="F:acyltransferase activity, transferring groups other than amino-acyl groups"/>
    <property type="evidence" value="ECO:0007669"/>
    <property type="project" value="InterPro"/>
</dbReference>
<dbReference type="Gene3D" id="3.40.630.30">
    <property type="match status" value="1"/>
</dbReference>
<comment type="caution">
    <text evidence="2">The sequence shown here is derived from an EMBL/GenBank/DDBJ whole genome shotgun (WGS) entry which is preliminary data.</text>
</comment>
<evidence type="ECO:0000313" key="3">
    <source>
        <dbReference type="Proteomes" id="UP000295696"/>
    </source>
</evidence>
<evidence type="ECO:0000259" key="1">
    <source>
        <dbReference type="PROSITE" id="PS51186"/>
    </source>
</evidence>
<dbReference type="Pfam" id="PF13302">
    <property type="entry name" value="Acetyltransf_3"/>
    <property type="match status" value="1"/>
</dbReference>
<accession>A0A4V2UNH7</accession>
<proteinExistence type="predicted"/>
<dbReference type="SUPFAM" id="SSF55729">
    <property type="entry name" value="Acyl-CoA N-acyltransferases (Nat)"/>
    <property type="match status" value="1"/>
</dbReference>
<dbReference type="InterPro" id="IPR016181">
    <property type="entry name" value="Acyl_CoA_acyltransferase"/>
</dbReference>
<reference evidence="2 3" key="1">
    <citation type="submission" date="2019-03" db="EMBL/GenBank/DDBJ databases">
        <title>Genomic Encyclopedia of Type Strains, Phase IV (KMG-IV): sequencing the most valuable type-strain genomes for metagenomic binning, comparative biology and taxonomic classification.</title>
        <authorList>
            <person name="Goeker M."/>
        </authorList>
    </citation>
    <scope>NUCLEOTIDE SEQUENCE [LARGE SCALE GENOMIC DNA]</scope>
    <source>
        <strain evidence="2 3">DSM 104836</strain>
    </source>
</reference>
<evidence type="ECO:0000313" key="2">
    <source>
        <dbReference type="EMBL" id="TCS61121.1"/>
    </source>
</evidence>
<dbReference type="InterPro" id="IPR000182">
    <property type="entry name" value="GNAT_dom"/>
</dbReference>
<feature type="domain" description="N-acetyltransferase" evidence="1">
    <location>
        <begin position="7"/>
        <end position="165"/>
    </location>
</feature>
<dbReference type="PANTHER" id="PTHR43792">
    <property type="entry name" value="GNAT FAMILY, PUTATIVE (AFU_ORTHOLOGUE AFUA_3G00765)-RELATED-RELATED"/>
    <property type="match status" value="1"/>
</dbReference>
<organism evidence="2 3">
    <name type="scientific">Primorskyibacter sedentarius</name>
    <dbReference type="NCBI Taxonomy" id="745311"/>
    <lineage>
        <taxon>Bacteria</taxon>
        <taxon>Pseudomonadati</taxon>
        <taxon>Pseudomonadota</taxon>
        <taxon>Alphaproteobacteria</taxon>
        <taxon>Rhodobacterales</taxon>
        <taxon>Roseobacteraceae</taxon>
        <taxon>Primorskyibacter</taxon>
    </lineage>
</organism>
<dbReference type="RefSeq" id="WP_165907565.1">
    <property type="nucleotide sequence ID" value="NZ_SLZU01000012.1"/>
</dbReference>
<keyword evidence="3" id="KW-1185">Reference proteome</keyword>
<keyword evidence="2" id="KW-0808">Transferase</keyword>
<dbReference type="CDD" id="cd04301">
    <property type="entry name" value="NAT_SF"/>
    <property type="match status" value="1"/>
</dbReference>
<dbReference type="EMBL" id="SLZU01000012">
    <property type="protein sequence ID" value="TCS61121.1"/>
    <property type="molecule type" value="Genomic_DNA"/>
</dbReference>
<dbReference type="PROSITE" id="PS51186">
    <property type="entry name" value="GNAT"/>
    <property type="match status" value="1"/>
</dbReference>
<dbReference type="PANTHER" id="PTHR43792:SF1">
    <property type="entry name" value="N-ACETYLTRANSFERASE DOMAIN-CONTAINING PROTEIN"/>
    <property type="match status" value="1"/>
</dbReference>
<name>A0A4V2UNH7_9RHOB</name>
<dbReference type="InterPro" id="IPR051531">
    <property type="entry name" value="N-acetyltransferase"/>
</dbReference>
<protein>
    <submittedName>
        <fullName evidence="2">Ribosomal-protein-alanine N-acetyltransferase</fullName>
    </submittedName>
</protein>
<dbReference type="Proteomes" id="UP000295696">
    <property type="component" value="Unassembled WGS sequence"/>
</dbReference>
<sequence>MIRSARLVLRLLREEDLEDLHQIFSNPLAMRYWDRPAWQDMETTRKLLAAFMQDAPERQLSCAIEHEGQLIGRIGMSRHLEIGYILHPDWWGKGLGTEAIAAFLPELFVRFPNAGALTAEIDPRNTGSARVLEKNGFDCVRIERQNFLYGEDEWCDTAYYRLNRPTSGK</sequence>